<proteinExistence type="predicted"/>
<accession>A0A4Y5TPG7</accession>
<dbReference type="EMBL" id="MK994515">
    <property type="protein sequence ID" value="QDB71212.1"/>
    <property type="molecule type" value="Genomic_DNA"/>
</dbReference>
<evidence type="ECO:0000313" key="2">
    <source>
        <dbReference type="Proteomes" id="UP000319063"/>
    </source>
</evidence>
<protein>
    <submittedName>
        <fullName evidence="1">Uncharacterized protein</fullName>
    </submittedName>
</protein>
<reference evidence="2" key="1">
    <citation type="submission" date="2019-05" db="EMBL/GenBank/DDBJ databases">
        <title>Complete Genome Sequence of Serratia marcescens Myophage Moabite.</title>
        <authorList>
            <person name="Price L."/>
            <person name="Rohren M."/>
            <person name="Newkirk H."/>
            <person name="Liu M."/>
            <person name="Ramsey J."/>
        </authorList>
    </citation>
    <scope>NUCLEOTIDE SEQUENCE [LARGE SCALE GENOMIC DNA]</scope>
</reference>
<sequence length="237" mass="27513">MDIELGLMEYLLKFPPYVIEGLEIDKSNPVLLHISPNPNIREFVPRPIQRTMKGEDEYVPRVCTGVGLLDCLRGYAVAINDFLKKEATCAGDDDWLGGYTIYAIPNEVALKPSPRMAPISKWCEERWLVPYEGPNQPYIPEVVGKFFINDVKLEEDRTIVTELFLHVEKEPMIFDRHLTLFPGYWRIVIPHLNSYFEERFKRSGVEVSKLDSKEFTVSKQSKAHLLSYDVNSFIKRW</sequence>
<organism evidence="1 2">
    <name type="scientific">Serratia phage Moabite</name>
    <dbReference type="NCBI Taxonomy" id="2587814"/>
    <lineage>
        <taxon>Viruses</taxon>
        <taxon>Duplodnaviria</taxon>
        <taxon>Heunggongvirae</taxon>
        <taxon>Uroviricota</taxon>
        <taxon>Caudoviricetes</taxon>
        <taxon>Chimalliviridae</taxon>
        <taxon>Moabitevirus</taxon>
        <taxon>Moabitevirus moabite</taxon>
    </lineage>
</organism>
<dbReference type="Proteomes" id="UP000319063">
    <property type="component" value="Segment"/>
</dbReference>
<evidence type="ECO:0000313" key="1">
    <source>
        <dbReference type="EMBL" id="QDB71212.1"/>
    </source>
</evidence>
<name>A0A4Y5TPG7_9CAUD</name>
<keyword evidence="2" id="KW-1185">Reference proteome</keyword>
<gene>
    <name evidence="1" type="ORF">CPT_Moabite_182</name>
</gene>